<dbReference type="AlphaFoldDB" id="A0AA37MEQ3"/>
<dbReference type="Proteomes" id="UP001055108">
    <property type="component" value="Unassembled WGS sequence"/>
</dbReference>
<evidence type="ECO:0000313" key="4">
    <source>
        <dbReference type="Proteomes" id="UP001055108"/>
    </source>
</evidence>
<evidence type="ECO:0000256" key="2">
    <source>
        <dbReference type="SAM" id="Phobius"/>
    </source>
</evidence>
<sequence length="62" mass="6578">MARFASETSSFRPEADPIEPDPVNTMIAASRTVILEHREIAGVLATSALFFAGLLALACWGG</sequence>
<name>A0AA37MEQ3_9HYPH</name>
<keyword evidence="4" id="KW-1185">Reference proteome</keyword>
<accession>A0AA37MEQ3</accession>
<protein>
    <submittedName>
        <fullName evidence="3">Uncharacterized protein</fullName>
    </submittedName>
</protein>
<gene>
    <name evidence="3" type="ORF">NBEOAGPD_4032</name>
</gene>
<dbReference type="EMBL" id="BPQM01000113">
    <property type="protein sequence ID" value="GJD80789.1"/>
    <property type="molecule type" value="Genomic_DNA"/>
</dbReference>
<keyword evidence="2" id="KW-1133">Transmembrane helix</keyword>
<dbReference type="RefSeq" id="WP_238305231.1">
    <property type="nucleotide sequence ID" value="NZ_BPQM01000113.1"/>
</dbReference>
<feature type="region of interest" description="Disordered" evidence="1">
    <location>
        <begin position="1"/>
        <end position="22"/>
    </location>
</feature>
<keyword evidence="2" id="KW-0472">Membrane</keyword>
<comment type="caution">
    <text evidence="3">The sequence shown here is derived from an EMBL/GenBank/DDBJ whole genome shotgun (WGS) entry which is preliminary data.</text>
</comment>
<feature type="transmembrane region" description="Helical" evidence="2">
    <location>
        <begin position="40"/>
        <end position="60"/>
    </location>
</feature>
<proteinExistence type="predicted"/>
<reference evidence="3" key="1">
    <citation type="journal article" date="2016" name="Front. Microbiol.">
        <title>Genome Sequence of the Piezophilic, Mesophilic Sulfate-Reducing Bacterium Desulfovibrio indicus J2T.</title>
        <authorList>
            <person name="Cao J."/>
            <person name="Maignien L."/>
            <person name="Shao Z."/>
            <person name="Alain K."/>
            <person name="Jebbar M."/>
        </authorList>
    </citation>
    <scope>NUCLEOTIDE SEQUENCE</scope>
    <source>
        <strain evidence="3">NBRC 103626</strain>
    </source>
</reference>
<keyword evidence="2" id="KW-0812">Transmembrane</keyword>
<evidence type="ECO:0000313" key="3">
    <source>
        <dbReference type="EMBL" id="GJD80789.1"/>
    </source>
</evidence>
<feature type="compositionally biased region" description="Polar residues" evidence="1">
    <location>
        <begin position="1"/>
        <end position="11"/>
    </location>
</feature>
<reference evidence="3" key="2">
    <citation type="submission" date="2021-08" db="EMBL/GenBank/DDBJ databases">
        <authorList>
            <person name="Tani A."/>
            <person name="Ola A."/>
            <person name="Ogura Y."/>
            <person name="Katsura K."/>
            <person name="Hayashi T."/>
        </authorList>
    </citation>
    <scope>NUCLEOTIDE SEQUENCE</scope>
    <source>
        <strain evidence="3">NBRC 103626</strain>
    </source>
</reference>
<evidence type="ECO:0000256" key="1">
    <source>
        <dbReference type="SAM" id="MobiDB-lite"/>
    </source>
</evidence>
<organism evidence="3 4">
    <name type="scientific">Methylobacterium gregans</name>
    <dbReference type="NCBI Taxonomy" id="374424"/>
    <lineage>
        <taxon>Bacteria</taxon>
        <taxon>Pseudomonadati</taxon>
        <taxon>Pseudomonadota</taxon>
        <taxon>Alphaproteobacteria</taxon>
        <taxon>Hyphomicrobiales</taxon>
        <taxon>Methylobacteriaceae</taxon>
        <taxon>Methylobacterium</taxon>
    </lineage>
</organism>